<dbReference type="Gene3D" id="3.40.630.30">
    <property type="match status" value="1"/>
</dbReference>
<gene>
    <name evidence="2" type="ORF">SDC9_118831</name>
</gene>
<dbReference type="PROSITE" id="PS51729">
    <property type="entry name" value="GNAT_YJDJ"/>
    <property type="match status" value="1"/>
</dbReference>
<organism evidence="2">
    <name type="scientific">bioreactor metagenome</name>
    <dbReference type="NCBI Taxonomy" id="1076179"/>
    <lineage>
        <taxon>unclassified sequences</taxon>
        <taxon>metagenomes</taxon>
        <taxon>ecological metagenomes</taxon>
    </lineage>
</organism>
<accession>A0A645C267</accession>
<dbReference type="InterPro" id="IPR031165">
    <property type="entry name" value="GNAT_YJDJ"/>
</dbReference>
<evidence type="ECO:0000259" key="1">
    <source>
        <dbReference type="PROSITE" id="PS51729"/>
    </source>
</evidence>
<comment type="caution">
    <text evidence="2">The sequence shown here is derived from an EMBL/GenBank/DDBJ whole genome shotgun (WGS) entry which is preliminary data.</text>
</comment>
<dbReference type="EMBL" id="VSSQ01024376">
    <property type="protein sequence ID" value="MPM71860.1"/>
    <property type="molecule type" value="Genomic_DNA"/>
</dbReference>
<dbReference type="InterPro" id="IPR016181">
    <property type="entry name" value="Acyl_CoA_acyltransferase"/>
</dbReference>
<dbReference type="PANTHER" id="PTHR31435:SF10">
    <property type="entry name" value="BSR4717 PROTEIN"/>
    <property type="match status" value="1"/>
</dbReference>
<name>A0A645C267_9ZZZZ</name>
<evidence type="ECO:0000313" key="2">
    <source>
        <dbReference type="EMBL" id="MPM71860.1"/>
    </source>
</evidence>
<dbReference type="PANTHER" id="PTHR31435">
    <property type="entry name" value="PROTEIN NATD1"/>
    <property type="match status" value="1"/>
</dbReference>
<reference evidence="2" key="1">
    <citation type="submission" date="2019-08" db="EMBL/GenBank/DDBJ databases">
        <authorList>
            <person name="Kucharzyk K."/>
            <person name="Murdoch R.W."/>
            <person name="Higgins S."/>
            <person name="Loffler F."/>
        </authorList>
    </citation>
    <scope>NUCLEOTIDE SEQUENCE</scope>
</reference>
<feature type="domain" description="N-acetyltransferase" evidence="1">
    <location>
        <begin position="9"/>
        <end position="96"/>
    </location>
</feature>
<proteinExistence type="predicted"/>
<protein>
    <recommendedName>
        <fullName evidence="1">N-acetyltransferase domain-containing protein</fullName>
    </recommendedName>
</protein>
<dbReference type="Pfam" id="PF14542">
    <property type="entry name" value="Acetyltransf_CG"/>
    <property type="match status" value="1"/>
</dbReference>
<dbReference type="SUPFAM" id="SSF55729">
    <property type="entry name" value="Acyl-CoA N-acyltransferases (Nat)"/>
    <property type="match status" value="1"/>
</dbReference>
<dbReference type="AlphaFoldDB" id="A0A645C267"/>
<sequence length="97" mass="11146">METTRALHDDNATSGRFYFIEYGTSIAEITYFMKDVKTMVIDHTEVSIEAKGKGLAKLLVFECALFARKNNFVIVPRCPFAKVILKNYDEFRDLISK</sequence>
<dbReference type="InterPro" id="IPR045057">
    <property type="entry name" value="Gcn5-rel_NAT"/>
</dbReference>